<feature type="domain" description="Nrap protein" evidence="14">
    <location>
        <begin position="608"/>
        <end position="766"/>
    </location>
</feature>
<evidence type="ECO:0000256" key="3">
    <source>
        <dbReference type="ARBA" id="ARBA00006674"/>
    </source>
</evidence>
<feature type="domain" description="Nrap protein" evidence="13">
    <location>
        <begin position="399"/>
        <end position="585"/>
    </location>
</feature>
<organism evidence="17 18">
    <name type="scientific">Toxocara canis</name>
    <name type="common">Canine roundworm</name>
    <dbReference type="NCBI Taxonomy" id="6265"/>
    <lineage>
        <taxon>Eukaryota</taxon>
        <taxon>Metazoa</taxon>
        <taxon>Ecdysozoa</taxon>
        <taxon>Nematoda</taxon>
        <taxon>Chromadorea</taxon>
        <taxon>Rhabditida</taxon>
        <taxon>Spirurina</taxon>
        <taxon>Ascaridomorpha</taxon>
        <taxon>Ascaridoidea</taxon>
        <taxon>Toxocaridae</taxon>
        <taxon>Toxocara</taxon>
    </lineage>
</organism>
<reference evidence="17 18" key="1">
    <citation type="submission" date="2014-11" db="EMBL/GenBank/DDBJ databases">
        <title>Genetic blueprint of the zoonotic pathogen Toxocara canis.</title>
        <authorList>
            <person name="Zhu X.-Q."/>
            <person name="Korhonen P.K."/>
            <person name="Cai H."/>
            <person name="Young N.D."/>
            <person name="Nejsum P."/>
            <person name="von Samson-Himmelstjerna G."/>
            <person name="Boag P.R."/>
            <person name="Tan P."/>
            <person name="Li Q."/>
            <person name="Min J."/>
            <person name="Yang Y."/>
            <person name="Wang X."/>
            <person name="Fang X."/>
            <person name="Hall R.S."/>
            <person name="Hofmann A."/>
            <person name="Sternberg P.W."/>
            <person name="Jex A.R."/>
            <person name="Gasser R.B."/>
        </authorList>
    </citation>
    <scope>NUCLEOTIDE SEQUENCE [LARGE SCALE GENOMIC DNA]</scope>
    <source>
        <strain evidence="17">PN_DK_2014</strain>
    </source>
</reference>
<dbReference type="Gene3D" id="1.10.1410.10">
    <property type="match status" value="1"/>
</dbReference>
<comment type="subcellular location">
    <subcellularLocation>
        <location evidence="1">Chromosome</location>
    </subcellularLocation>
    <subcellularLocation>
        <location evidence="2 10">Nucleus</location>
        <location evidence="2 10">Nucleolus</location>
    </subcellularLocation>
</comment>
<dbReference type="Gene3D" id="3.30.70.3030">
    <property type="match status" value="1"/>
</dbReference>
<evidence type="ECO:0000256" key="5">
    <source>
        <dbReference type="ARBA" id="ARBA00022454"/>
    </source>
</evidence>
<evidence type="ECO:0000256" key="7">
    <source>
        <dbReference type="ARBA" id="ARBA00023242"/>
    </source>
</evidence>
<dbReference type="GO" id="GO:0003723">
    <property type="term" value="F:RNA binding"/>
    <property type="evidence" value="ECO:0007669"/>
    <property type="project" value="UniProtKB-KW"/>
</dbReference>
<dbReference type="GO" id="GO:0032040">
    <property type="term" value="C:small-subunit processome"/>
    <property type="evidence" value="ECO:0007669"/>
    <property type="project" value="TreeGrafter"/>
</dbReference>
<feature type="domain" description="Nrap protein" evidence="16">
    <location>
        <begin position="954"/>
        <end position="1069"/>
    </location>
</feature>
<protein>
    <recommendedName>
        <fullName evidence="4 10">Nucleolar protein 6</fullName>
    </recommendedName>
</protein>
<dbReference type="InterPro" id="IPR035369">
    <property type="entry name" value="Nrap_D4"/>
</dbReference>
<feature type="domain" description="Nrap protein" evidence="11">
    <location>
        <begin position="126"/>
        <end position="244"/>
    </location>
</feature>
<dbReference type="Proteomes" id="UP000031036">
    <property type="component" value="Unassembled WGS sequence"/>
</dbReference>
<dbReference type="GO" id="GO:0005694">
    <property type="term" value="C:chromosome"/>
    <property type="evidence" value="ECO:0007669"/>
    <property type="project" value="UniProtKB-SubCell"/>
</dbReference>
<dbReference type="Pfam" id="PF17405">
    <property type="entry name" value="Nrap_D4"/>
    <property type="match status" value="1"/>
</dbReference>
<evidence type="ECO:0000256" key="9">
    <source>
        <dbReference type="ARBA" id="ARBA00035020"/>
    </source>
</evidence>
<dbReference type="Pfam" id="PF17403">
    <property type="entry name" value="Nrap_D2"/>
    <property type="match status" value="1"/>
</dbReference>
<evidence type="ECO:0000256" key="6">
    <source>
        <dbReference type="ARBA" id="ARBA00022884"/>
    </source>
</evidence>
<dbReference type="InterPro" id="IPR035371">
    <property type="entry name" value="Nrap_D6"/>
</dbReference>
<feature type="domain" description="Nrap protein" evidence="12">
    <location>
        <begin position="258"/>
        <end position="391"/>
    </location>
</feature>
<dbReference type="Pfam" id="PF17404">
    <property type="entry name" value="Nrap_D3"/>
    <property type="match status" value="1"/>
</dbReference>
<dbReference type="OMA" id="NPHGGKE"/>
<evidence type="ECO:0000256" key="8">
    <source>
        <dbReference type="ARBA" id="ARBA00035000"/>
    </source>
</evidence>
<proteinExistence type="inferred from homology"/>
<comment type="caution">
    <text evidence="17">The sequence shown here is derived from an EMBL/GenBank/DDBJ whole genome shotgun (WGS) entry which is preliminary data.</text>
</comment>
<dbReference type="GO" id="GO:0032545">
    <property type="term" value="C:CURI complex"/>
    <property type="evidence" value="ECO:0007669"/>
    <property type="project" value="TreeGrafter"/>
</dbReference>
<evidence type="ECO:0000313" key="18">
    <source>
        <dbReference type="Proteomes" id="UP000031036"/>
    </source>
</evidence>
<sequence length="1074" mass="123149">MKHRLSAEDLEMPDAKRHTSRLLQLQIEDFISERQLSSHEINESRRFALHLIDYISKLSQADNEHDVSDTSELSKKGIEFPLHLPFGRKLSDIRSSRGCQWISPERFLLLSDHLLGLTTKEDPALDVDIVIPLKYFGSRDFLNFAYQVKRAHYACHLASELHKCGYIVQFSSEQRDAYRPILVVSKHNSVLRLHFSPADGFAKPCRFRPQNNNLRSSFCLGASDTEPPTPYYSANILSDLVRRQLDRKFKKFLEEKPNFVKAIFMIRAWMQSRRFTKRPDGFSNALITAWLVYLYRGGLVAKSSATIDIIAAFFKSIVSVNWKEARLSLAKQIDESLFDQFNEQFNFVFVDYSGYLNLARALSVAAWDNIRDAAERSLEKLDDFNEFDSLFTVERPFHLSFDLYIKVLISKNFVVELLRPTHLKELISRCDDWSRIAVDRITTLMKRAWAGRAAIIDIDVQMGCDSDKTKFDPGRQTLRLADEDTISSDIPEKWDLSCKPVDLASRDLHLALGVRLLPGWESTVTRGPPAKTPEAVEFRAFWGEISELRKFPDNAICEAVVWGADANSPRVPFQICQHILSRHMKLKRECIEERSVFSKDILPPLTDRYERISRAFDKLSKTLRVVNELPLLITNIAPVSCFLRGTSPYPPPPSHCIIEGSSLKVVNQTALPLRSSSPHFLPTVEVHLTLEQSGKWGEDLEAIARLKTAFYNAMCKILNDKFLMRACPYDTHALVVVDDVIFRLLISYEKEVHIMRKLAAGRGGHLKDTIETRMKEREVVLQTSLAAHLQSVSQQFASFAPACRLALKWLSSQMLSDFIEDIMVETIMASVFLRPFTSYQPRTPFMAFAHFLRLLSSHSWLLRPLLVDFNNEWNDSDIDAMQKDFVKMRPVLPAMVICIPEDRTGCRWTRDEPQAVILKRIIKLANRALRIIEWNIGFIRPLCVKGIFTASEMHFDALIYLRGKHLVRRKAVKGKSLQNVLPVCDYDPLGNYLNALRASFGHFAIFFHDKYNGDRIGMVWKPEALKPKEANISNSLYRYLNAEDGTMHLDRQSIREDMVVLGRGIVRNVVLNGA</sequence>
<dbReference type="InterPro" id="IPR005554">
    <property type="entry name" value="NOL6/Upt22"/>
</dbReference>
<comment type="similarity">
    <text evidence="3 10">Belongs to the NRAP family.</text>
</comment>
<dbReference type="InterPro" id="IPR035370">
    <property type="entry name" value="Nrap_D5"/>
</dbReference>
<gene>
    <name evidence="17" type="primary">nol6</name>
    <name evidence="17" type="ORF">Tcan_03682</name>
</gene>
<name>A0A0B2VWA9_TOXCA</name>
<evidence type="ECO:0000259" key="12">
    <source>
        <dbReference type="Pfam" id="PF17403"/>
    </source>
</evidence>
<comment type="subunit">
    <text evidence="9">Part of the small subunit (SSU) processome, composed of more than 70 proteins and the RNA chaperone small nucleolar RNA (snoRNA) U3.</text>
</comment>
<evidence type="ECO:0000259" key="16">
    <source>
        <dbReference type="Pfam" id="PF17407"/>
    </source>
</evidence>
<evidence type="ECO:0000256" key="4">
    <source>
        <dbReference type="ARBA" id="ARBA00016437"/>
    </source>
</evidence>
<evidence type="ECO:0000259" key="11">
    <source>
        <dbReference type="Pfam" id="PF03813"/>
    </source>
</evidence>
<dbReference type="InterPro" id="IPR035368">
    <property type="entry name" value="Nrap_D3"/>
</dbReference>
<dbReference type="GO" id="GO:0006409">
    <property type="term" value="P:tRNA export from nucleus"/>
    <property type="evidence" value="ECO:0007669"/>
    <property type="project" value="TreeGrafter"/>
</dbReference>
<keyword evidence="18" id="KW-1185">Reference proteome</keyword>
<keyword evidence="6 10" id="KW-0694">RNA-binding</keyword>
<evidence type="ECO:0000259" key="15">
    <source>
        <dbReference type="Pfam" id="PF17406"/>
    </source>
</evidence>
<evidence type="ECO:0000256" key="10">
    <source>
        <dbReference type="RuleBase" id="RU364032"/>
    </source>
</evidence>
<comment type="function">
    <text evidence="8">Part of the small subunit (SSU) processome, first precursor of the small eukaryotic ribosomal subunit. During the assembly of the SSU processome in the nucleolus, many ribosome biogenesis factors, an RNA chaperone and ribosomal proteins associate with the nascent pre-rRNA and work in concert to generate RNA folding, modifications, rearrangements and cleavage as well as targeted degradation of pre-ribosomal RNA by the RNA exosome.</text>
</comment>
<evidence type="ECO:0000259" key="13">
    <source>
        <dbReference type="Pfam" id="PF17404"/>
    </source>
</evidence>
<evidence type="ECO:0000259" key="14">
    <source>
        <dbReference type="Pfam" id="PF17405"/>
    </source>
</evidence>
<keyword evidence="7 10" id="KW-0539">Nucleus</keyword>
<feature type="domain" description="Nrap protein" evidence="15">
    <location>
        <begin position="796"/>
        <end position="935"/>
    </location>
</feature>
<dbReference type="STRING" id="6265.A0A0B2VWA9"/>
<dbReference type="PANTHER" id="PTHR17972">
    <property type="entry name" value="NUCLEOLAR RNA-ASSOCIATED PROTEIN"/>
    <property type="match status" value="1"/>
</dbReference>
<accession>A0A0B2VWA9</accession>
<dbReference type="PANTHER" id="PTHR17972:SF0">
    <property type="entry name" value="NUCLEOLAR PROTEIN 6"/>
    <property type="match status" value="1"/>
</dbReference>
<dbReference type="InterPro" id="IPR035367">
    <property type="entry name" value="Nrap_D2"/>
</dbReference>
<dbReference type="InterPro" id="IPR035082">
    <property type="entry name" value="Nrap_D1"/>
</dbReference>
<evidence type="ECO:0000256" key="1">
    <source>
        <dbReference type="ARBA" id="ARBA00004286"/>
    </source>
</evidence>
<dbReference type="Pfam" id="PF17406">
    <property type="entry name" value="Nrap_D5"/>
    <property type="match status" value="1"/>
</dbReference>
<evidence type="ECO:0000256" key="2">
    <source>
        <dbReference type="ARBA" id="ARBA00004604"/>
    </source>
</evidence>
<dbReference type="GO" id="GO:0034456">
    <property type="term" value="C:UTP-C complex"/>
    <property type="evidence" value="ECO:0007669"/>
    <property type="project" value="TreeGrafter"/>
</dbReference>
<dbReference type="Pfam" id="PF03813">
    <property type="entry name" value="Nrap"/>
    <property type="match status" value="1"/>
</dbReference>
<dbReference type="AlphaFoldDB" id="A0A0B2VWA9"/>
<keyword evidence="5" id="KW-0158">Chromosome</keyword>
<dbReference type="GO" id="GO:0006364">
    <property type="term" value="P:rRNA processing"/>
    <property type="evidence" value="ECO:0007669"/>
    <property type="project" value="TreeGrafter"/>
</dbReference>
<dbReference type="EMBL" id="JPKZ01000742">
    <property type="protein sequence ID" value="KHN85709.1"/>
    <property type="molecule type" value="Genomic_DNA"/>
</dbReference>
<dbReference type="Pfam" id="PF17407">
    <property type="entry name" value="Nrap_D6"/>
    <property type="match status" value="1"/>
</dbReference>
<dbReference type="OrthoDB" id="10251401at2759"/>
<evidence type="ECO:0000313" key="17">
    <source>
        <dbReference type="EMBL" id="KHN85709.1"/>
    </source>
</evidence>